<dbReference type="Proteomes" id="UP001142078">
    <property type="component" value="Unassembled WGS sequence"/>
</dbReference>
<gene>
    <name evidence="1" type="ORF">NSA23_15410</name>
</gene>
<proteinExistence type="predicted"/>
<dbReference type="RefSeq" id="WP_042678514.1">
    <property type="nucleotide sequence ID" value="NZ_CABKTM010000005.1"/>
</dbReference>
<accession>A0A9X2ML27</accession>
<protein>
    <submittedName>
        <fullName evidence="1">DUF5072 domain-containing protein</fullName>
    </submittedName>
</protein>
<comment type="caution">
    <text evidence="1">The sequence shown here is derived from an EMBL/GenBank/DDBJ whole genome shotgun (WGS) entry which is preliminary data.</text>
</comment>
<dbReference type="OrthoDB" id="2227204at2"/>
<dbReference type="Pfam" id="PF16807">
    <property type="entry name" value="Phage_tail_terminator_4"/>
    <property type="match status" value="1"/>
</dbReference>
<dbReference type="AlphaFoldDB" id="A0A9X2ML27"/>
<sequence length="135" mass="15636">MLKKLSFIDFYKAIQEKIESKTGLRCYDDISQDAPSPFYYAEIVGLRPENTKTMYVDVFTVFVHAIAEPGGSSIGIYKLIQELEEAMTERIDIGEEYWILEQTSQGLQRIQTDETNEKHAILAYEFKICYGFKIK</sequence>
<dbReference type="EMBL" id="JANJZL010000019">
    <property type="protein sequence ID" value="MCR2045488.1"/>
    <property type="molecule type" value="Genomic_DNA"/>
</dbReference>
<organism evidence="1 2">
    <name type="scientific">Anaerosalibacter massiliensis</name>
    <dbReference type="NCBI Taxonomy" id="1347392"/>
    <lineage>
        <taxon>Bacteria</taxon>
        <taxon>Bacillati</taxon>
        <taxon>Bacillota</taxon>
        <taxon>Tissierellia</taxon>
        <taxon>Tissierellales</taxon>
        <taxon>Sporanaerobacteraceae</taxon>
        <taxon>Anaerosalibacter</taxon>
    </lineage>
</organism>
<dbReference type="InterPro" id="IPR053745">
    <property type="entry name" value="Viral_Tail_Comp_sf"/>
</dbReference>
<keyword evidence="2" id="KW-1185">Reference proteome</keyword>
<dbReference type="Gene3D" id="3.30.2000.30">
    <property type="match status" value="1"/>
</dbReference>
<reference evidence="1" key="1">
    <citation type="submission" date="2022-07" db="EMBL/GenBank/DDBJ databases">
        <title>Enhanced cultured diversity of the mouse gut microbiota enables custom-made synthetic communities.</title>
        <authorList>
            <person name="Afrizal A."/>
        </authorList>
    </citation>
    <scope>NUCLEOTIDE SEQUENCE</scope>
    <source>
        <strain evidence="1">DSM 29482</strain>
    </source>
</reference>
<evidence type="ECO:0000313" key="1">
    <source>
        <dbReference type="EMBL" id="MCR2045488.1"/>
    </source>
</evidence>
<evidence type="ECO:0000313" key="2">
    <source>
        <dbReference type="Proteomes" id="UP001142078"/>
    </source>
</evidence>
<name>A0A9X2ML27_9FIRM</name>